<dbReference type="eggNOG" id="KOG4755">
    <property type="taxonomic scope" value="Eukaryota"/>
</dbReference>
<dbReference type="EMBL" id="KE504125">
    <property type="protein sequence ID" value="EPT05060.1"/>
    <property type="molecule type" value="Genomic_DNA"/>
</dbReference>
<dbReference type="OrthoDB" id="407146at2759"/>
<dbReference type="AlphaFoldDB" id="S8G479"/>
<proteinExistence type="inferred from homology"/>
<keyword evidence="4" id="KW-0788">Thiol protease</keyword>
<evidence type="ECO:0000256" key="1">
    <source>
        <dbReference type="ARBA" id="ARBA00006641"/>
    </source>
</evidence>
<dbReference type="PANTHER" id="PTHR23402:SF1">
    <property type="entry name" value="PYROGLUTAMYL-PEPTIDASE I"/>
    <property type="match status" value="1"/>
</dbReference>
<dbReference type="GO" id="GO:0008234">
    <property type="term" value="F:cysteine-type peptidase activity"/>
    <property type="evidence" value="ECO:0007669"/>
    <property type="project" value="UniProtKB-KW"/>
</dbReference>
<organism evidence="6 7">
    <name type="scientific">Fomitopsis schrenkii</name>
    <name type="common">Brown rot fungus</name>
    <dbReference type="NCBI Taxonomy" id="2126942"/>
    <lineage>
        <taxon>Eukaryota</taxon>
        <taxon>Fungi</taxon>
        <taxon>Dikarya</taxon>
        <taxon>Basidiomycota</taxon>
        <taxon>Agaricomycotina</taxon>
        <taxon>Agaricomycetes</taxon>
        <taxon>Polyporales</taxon>
        <taxon>Fomitopsis</taxon>
    </lineage>
</organism>
<dbReference type="Proteomes" id="UP000015241">
    <property type="component" value="Unassembled WGS sequence"/>
</dbReference>
<dbReference type="GO" id="GO:0006508">
    <property type="term" value="P:proteolysis"/>
    <property type="evidence" value="ECO:0007669"/>
    <property type="project" value="UniProtKB-KW"/>
</dbReference>
<protein>
    <submittedName>
        <fullName evidence="6">Peptidase C15 pyroglutamyl peptidase I-like protein</fullName>
    </submittedName>
</protein>
<evidence type="ECO:0000256" key="4">
    <source>
        <dbReference type="ARBA" id="ARBA00022807"/>
    </source>
</evidence>
<feature type="region of interest" description="Disordered" evidence="5">
    <location>
        <begin position="1"/>
        <end position="21"/>
    </location>
</feature>
<evidence type="ECO:0000313" key="7">
    <source>
        <dbReference type="Proteomes" id="UP000015241"/>
    </source>
</evidence>
<comment type="similarity">
    <text evidence="1">Belongs to the peptidase C15 family.</text>
</comment>
<dbReference type="PANTHER" id="PTHR23402">
    <property type="entry name" value="PROTEASE FAMILY C15 PYROGLUTAMYL-PEPTIDASE I-RELATED"/>
    <property type="match status" value="1"/>
</dbReference>
<dbReference type="InterPro" id="IPR036440">
    <property type="entry name" value="Peptidase_C15-like_sf"/>
</dbReference>
<accession>S8G479</accession>
<evidence type="ECO:0000256" key="2">
    <source>
        <dbReference type="ARBA" id="ARBA00022670"/>
    </source>
</evidence>
<sequence length="283" mass="30511">MSQPALTSSDDVKGPSESSASPLHVLVTGYGPFSTYEQNPSWLAVKPLHHLTLHTVDASERPIRITALEVPVTYTDVLALTPSFHARPPVLPEPNDPAFAPSEMPASGFDFILHVGVAGPGPMRVERRGRKVGYDKPDAQGKLCPIASADALPSGEGQTDSLLRKLVRGLTGPRDAPVRGFGEGYEDFSEELFTEVDSERLIKYLKETGFSQIVPSTDAGLYLCEFINYCSLAEAQRAASKDGVGQKATPTLFLHCPPINQPLPTEEVTGALEKVVSWVCSQP</sequence>
<keyword evidence="2" id="KW-0645">Protease</keyword>
<dbReference type="Gene3D" id="3.40.630.20">
    <property type="entry name" value="Peptidase C15, pyroglutamyl peptidase I-like"/>
    <property type="match status" value="1"/>
</dbReference>
<evidence type="ECO:0000256" key="5">
    <source>
        <dbReference type="SAM" id="MobiDB-lite"/>
    </source>
</evidence>
<reference evidence="6 7" key="1">
    <citation type="journal article" date="2012" name="Science">
        <title>The Paleozoic origin of enzymatic lignin decomposition reconstructed from 31 fungal genomes.</title>
        <authorList>
            <person name="Floudas D."/>
            <person name="Binder M."/>
            <person name="Riley R."/>
            <person name="Barry K."/>
            <person name="Blanchette R.A."/>
            <person name="Henrissat B."/>
            <person name="Martinez A.T."/>
            <person name="Otillar R."/>
            <person name="Spatafora J.W."/>
            <person name="Yadav J.S."/>
            <person name="Aerts A."/>
            <person name="Benoit I."/>
            <person name="Boyd A."/>
            <person name="Carlson A."/>
            <person name="Copeland A."/>
            <person name="Coutinho P.M."/>
            <person name="de Vries R.P."/>
            <person name="Ferreira P."/>
            <person name="Findley K."/>
            <person name="Foster B."/>
            <person name="Gaskell J."/>
            <person name="Glotzer D."/>
            <person name="Gorecki P."/>
            <person name="Heitman J."/>
            <person name="Hesse C."/>
            <person name="Hori C."/>
            <person name="Igarashi K."/>
            <person name="Jurgens J.A."/>
            <person name="Kallen N."/>
            <person name="Kersten P."/>
            <person name="Kohler A."/>
            <person name="Kuees U."/>
            <person name="Kumar T.K.A."/>
            <person name="Kuo A."/>
            <person name="LaButti K."/>
            <person name="Larrondo L.F."/>
            <person name="Lindquist E."/>
            <person name="Ling A."/>
            <person name="Lombard V."/>
            <person name="Lucas S."/>
            <person name="Lundell T."/>
            <person name="Martin R."/>
            <person name="McLaughlin D.J."/>
            <person name="Morgenstern I."/>
            <person name="Morin E."/>
            <person name="Murat C."/>
            <person name="Nagy L.G."/>
            <person name="Nolan M."/>
            <person name="Ohm R.A."/>
            <person name="Patyshakuliyeva A."/>
            <person name="Rokas A."/>
            <person name="Ruiz-Duenas F.J."/>
            <person name="Sabat G."/>
            <person name="Salamov A."/>
            <person name="Samejima M."/>
            <person name="Schmutz J."/>
            <person name="Slot J.C."/>
            <person name="St John F."/>
            <person name="Stenlid J."/>
            <person name="Sun H."/>
            <person name="Sun S."/>
            <person name="Syed K."/>
            <person name="Tsang A."/>
            <person name="Wiebenga A."/>
            <person name="Young D."/>
            <person name="Pisabarro A."/>
            <person name="Eastwood D.C."/>
            <person name="Martin F."/>
            <person name="Cullen D."/>
            <person name="Grigoriev I.V."/>
            <person name="Hibbett D.S."/>
        </authorList>
    </citation>
    <scope>NUCLEOTIDE SEQUENCE</scope>
    <source>
        <strain evidence="7">FP-58527</strain>
    </source>
</reference>
<dbReference type="InParanoid" id="S8G479"/>
<evidence type="ECO:0000313" key="6">
    <source>
        <dbReference type="EMBL" id="EPT05060.1"/>
    </source>
</evidence>
<evidence type="ECO:0000256" key="3">
    <source>
        <dbReference type="ARBA" id="ARBA00022801"/>
    </source>
</evidence>
<gene>
    <name evidence="6" type="ORF">FOMPIDRAFT_136874</name>
</gene>
<dbReference type="InterPro" id="IPR016125">
    <property type="entry name" value="Peptidase_C15-like"/>
</dbReference>
<name>S8G479_FOMSC</name>
<keyword evidence="3" id="KW-0378">Hydrolase</keyword>
<dbReference type="SUPFAM" id="SSF53182">
    <property type="entry name" value="Pyrrolidone carboxyl peptidase (pyroglutamate aminopeptidase)"/>
    <property type="match status" value="1"/>
</dbReference>
<keyword evidence="7" id="KW-1185">Reference proteome</keyword>
<dbReference type="HOGENOM" id="CLU_043960_1_0_1"/>